<dbReference type="RefSeq" id="WP_185056931.1">
    <property type="nucleotide sequence ID" value="NZ_BAABIX010000043.1"/>
</dbReference>
<comment type="caution">
    <text evidence="7">The sequence shown here is derived from an EMBL/GenBank/DDBJ whole genome shotgun (WGS) entry which is preliminary data.</text>
</comment>
<feature type="transmembrane region" description="Helical" evidence="5">
    <location>
        <begin position="154"/>
        <end position="174"/>
    </location>
</feature>
<feature type="domain" description="ABC transmembrane type-2" evidence="6">
    <location>
        <begin position="27"/>
        <end position="268"/>
    </location>
</feature>
<dbReference type="GO" id="GO:0005886">
    <property type="term" value="C:plasma membrane"/>
    <property type="evidence" value="ECO:0007669"/>
    <property type="project" value="UniProtKB-SubCell"/>
</dbReference>
<evidence type="ECO:0000256" key="4">
    <source>
        <dbReference type="ARBA" id="ARBA00023136"/>
    </source>
</evidence>
<sequence length="271" mass="29036">MTRVGVAHTFLAMMARDLRVMRRGFVSTFLRVFIQPALIVFTFAYVMPKIGTAPAVAGAAGPAATFSTVLVPGIIGMSMLTQGLMAVTFPLLRELGWERSIEDRVLAPAPVWLLGLQKIAAGAVQGLIAGLLVFPVVTLLHAEGQGPAIAWERWPLFLAIMVCGALLAASLGLWLGTVIDAAQVQAMIAVVLLPITMLGCLYYPWAALSEVRWVQVAVLANPLVYLNEALRATITPGIPHMPVWAFLGVLLLGTAALAWLGTRSFTRRVLA</sequence>
<evidence type="ECO:0000256" key="5">
    <source>
        <dbReference type="RuleBase" id="RU361157"/>
    </source>
</evidence>
<dbReference type="InterPro" id="IPR051784">
    <property type="entry name" value="Nod_factor_ABC_transporter"/>
</dbReference>
<accession>A0A840PQT6</accession>
<keyword evidence="5" id="KW-0813">Transport</keyword>
<keyword evidence="4 5" id="KW-0472">Membrane</keyword>
<dbReference type="AlphaFoldDB" id="A0A840PQT6"/>
<dbReference type="Proteomes" id="UP000578449">
    <property type="component" value="Unassembled WGS sequence"/>
</dbReference>
<dbReference type="InterPro" id="IPR013525">
    <property type="entry name" value="ABC2_TM"/>
</dbReference>
<evidence type="ECO:0000256" key="3">
    <source>
        <dbReference type="ARBA" id="ARBA00022989"/>
    </source>
</evidence>
<dbReference type="PROSITE" id="PS51012">
    <property type="entry name" value="ABC_TM2"/>
    <property type="match status" value="1"/>
</dbReference>
<dbReference type="Pfam" id="PF01061">
    <property type="entry name" value="ABC2_membrane"/>
    <property type="match status" value="1"/>
</dbReference>
<dbReference type="EMBL" id="JACHGN010000036">
    <property type="protein sequence ID" value="MBB5140140.1"/>
    <property type="molecule type" value="Genomic_DNA"/>
</dbReference>
<keyword evidence="3 5" id="KW-1133">Transmembrane helix</keyword>
<organism evidence="7 8">
    <name type="scientific">Thermocatellispora tengchongensis</name>
    <dbReference type="NCBI Taxonomy" id="1073253"/>
    <lineage>
        <taxon>Bacteria</taxon>
        <taxon>Bacillati</taxon>
        <taxon>Actinomycetota</taxon>
        <taxon>Actinomycetes</taxon>
        <taxon>Streptosporangiales</taxon>
        <taxon>Streptosporangiaceae</taxon>
        <taxon>Thermocatellispora</taxon>
    </lineage>
</organism>
<evidence type="ECO:0000259" key="6">
    <source>
        <dbReference type="PROSITE" id="PS51012"/>
    </source>
</evidence>
<keyword evidence="2 5" id="KW-0812">Transmembrane</keyword>
<gene>
    <name evidence="7" type="ORF">HNP84_009905</name>
</gene>
<comment type="similarity">
    <text evidence="5">Belongs to the ABC-2 integral membrane protein family.</text>
</comment>
<dbReference type="GO" id="GO:0140359">
    <property type="term" value="F:ABC-type transporter activity"/>
    <property type="evidence" value="ECO:0007669"/>
    <property type="project" value="InterPro"/>
</dbReference>
<proteinExistence type="inferred from homology"/>
<feature type="transmembrane region" description="Helical" evidence="5">
    <location>
        <begin position="112"/>
        <end position="134"/>
    </location>
</feature>
<feature type="transmembrane region" description="Helical" evidence="5">
    <location>
        <begin position="66"/>
        <end position="92"/>
    </location>
</feature>
<dbReference type="PANTHER" id="PTHR43229">
    <property type="entry name" value="NODULATION PROTEIN J"/>
    <property type="match status" value="1"/>
</dbReference>
<evidence type="ECO:0000256" key="1">
    <source>
        <dbReference type="ARBA" id="ARBA00004141"/>
    </source>
</evidence>
<evidence type="ECO:0000313" key="8">
    <source>
        <dbReference type="Proteomes" id="UP000578449"/>
    </source>
</evidence>
<evidence type="ECO:0000256" key="2">
    <source>
        <dbReference type="ARBA" id="ARBA00022692"/>
    </source>
</evidence>
<keyword evidence="5" id="KW-1003">Cell membrane</keyword>
<dbReference type="PANTHER" id="PTHR43229:SF3">
    <property type="entry name" value="ABC-TYPE MULTIDRUG TRANSPORT SYSTEM, PERMEASE COMPONENT"/>
    <property type="match status" value="1"/>
</dbReference>
<dbReference type="InterPro" id="IPR047817">
    <property type="entry name" value="ABC2_TM_bact-type"/>
</dbReference>
<reference evidence="7 8" key="1">
    <citation type="submission" date="2020-08" db="EMBL/GenBank/DDBJ databases">
        <title>Genomic Encyclopedia of Type Strains, Phase IV (KMG-IV): sequencing the most valuable type-strain genomes for metagenomic binning, comparative biology and taxonomic classification.</title>
        <authorList>
            <person name="Goeker M."/>
        </authorList>
    </citation>
    <scope>NUCLEOTIDE SEQUENCE [LARGE SCALE GENOMIC DNA]</scope>
    <source>
        <strain evidence="7 8">DSM 45615</strain>
    </source>
</reference>
<evidence type="ECO:0000313" key="7">
    <source>
        <dbReference type="EMBL" id="MBB5140140.1"/>
    </source>
</evidence>
<name>A0A840PQT6_9ACTN</name>
<comment type="subcellular location">
    <subcellularLocation>
        <location evidence="5">Cell membrane</location>
        <topology evidence="5">Multi-pass membrane protein</topology>
    </subcellularLocation>
    <subcellularLocation>
        <location evidence="1">Membrane</location>
        <topology evidence="1">Multi-pass membrane protein</topology>
    </subcellularLocation>
</comment>
<keyword evidence="8" id="KW-1185">Reference proteome</keyword>
<protein>
    <recommendedName>
        <fullName evidence="5">Transport permease protein</fullName>
    </recommendedName>
</protein>
<feature type="transmembrane region" description="Helical" evidence="5">
    <location>
        <begin position="243"/>
        <end position="262"/>
    </location>
</feature>
<feature type="transmembrane region" description="Helical" evidence="5">
    <location>
        <begin position="186"/>
        <end position="205"/>
    </location>
</feature>
<feature type="transmembrane region" description="Helical" evidence="5">
    <location>
        <begin position="24"/>
        <end position="46"/>
    </location>
</feature>